<feature type="transmembrane region" description="Helical" evidence="1">
    <location>
        <begin position="60"/>
        <end position="77"/>
    </location>
</feature>
<dbReference type="GeneID" id="76209077"/>
<dbReference type="EMBL" id="BGKI01000007">
    <property type="protein sequence ID" value="GBH34627.1"/>
    <property type="molecule type" value="Genomic_DNA"/>
</dbReference>
<evidence type="ECO:0000256" key="1">
    <source>
        <dbReference type="SAM" id="Phobius"/>
    </source>
</evidence>
<dbReference type="AlphaFoldDB" id="A0A2S2KSV1"/>
<keyword evidence="1" id="KW-0472">Membrane</keyword>
<dbReference type="RefSeq" id="WP_109877225.1">
    <property type="nucleotide sequence ID" value="NZ_AP026695.1"/>
</dbReference>
<gene>
    <name evidence="2" type="ORF">NZNM25_14180</name>
</gene>
<feature type="transmembrane region" description="Helical" evidence="1">
    <location>
        <begin position="36"/>
        <end position="53"/>
    </location>
</feature>
<protein>
    <submittedName>
        <fullName evidence="2">Uncharacterized protein</fullName>
    </submittedName>
</protein>
<accession>A0A2S2KSV1</accession>
<dbReference type="OrthoDB" id="12071at2157"/>
<proteinExistence type="predicted"/>
<evidence type="ECO:0000313" key="2">
    <source>
        <dbReference type="EMBL" id="GBH34627.1"/>
    </source>
</evidence>
<keyword evidence="1" id="KW-0812">Transmembrane</keyword>
<keyword evidence="3" id="KW-1185">Reference proteome</keyword>
<reference evidence="2 3" key="1">
    <citation type="submission" date="2018-05" db="EMBL/GenBank/DDBJ databases">
        <title>genome sequencing of Nitrosopumilus sp. NM25.</title>
        <authorList>
            <person name="Mori K."/>
            <person name="Nakagawa T."/>
        </authorList>
    </citation>
    <scope>NUCLEOTIDE SEQUENCE [LARGE SCALE GENOMIC DNA]</scope>
    <source>
        <strain evidence="2 3">NM25</strain>
    </source>
</reference>
<dbReference type="Proteomes" id="UP000245829">
    <property type="component" value="Unassembled WGS sequence"/>
</dbReference>
<name>A0A2S2KSV1_9ARCH</name>
<evidence type="ECO:0000313" key="3">
    <source>
        <dbReference type="Proteomes" id="UP000245829"/>
    </source>
</evidence>
<sequence length="129" mass="13932">MNKLNILFFAAAVTTAIAGIIHVVLGIPSNNLNSQVLFVVGGATQIFWAVPMIRKWGTVWYGIGLGGTLMFIAIWVITRIPDNFITGRGGRISDNGILVEAFQIAFVGIVIAILVLDRKSFSKKEGNAN</sequence>
<feature type="transmembrane region" description="Helical" evidence="1">
    <location>
        <begin position="97"/>
        <end position="116"/>
    </location>
</feature>
<comment type="caution">
    <text evidence="2">The sequence shown here is derived from an EMBL/GenBank/DDBJ whole genome shotgun (WGS) entry which is preliminary data.</text>
</comment>
<keyword evidence="1" id="KW-1133">Transmembrane helix</keyword>
<organism evidence="2 3">
    <name type="scientific">Nitrosopumilus zosterae</name>
    <dbReference type="NCBI Taxonomy" id="718286"/>
    <lineage>
        <taxon>Archaea</taxon>
        <taxon>Nitrososphaerota</taxon>
        <taxon>Nitrososphaeria</taxon>
        <taxon>Nitrosopumilales</taxon>
        <taxon>Nitrosopumilaceae</taxon>
        <taxon>Nitrosopumilus</taxon>
    </lineage>
</organism>